<evidence type="ECO:0000259" key="1">
    <source>
        <dbReference type="Pfam" id="PF13539"/>
    </source>
</evidence>
<feature type="domain" description="Peptidase M15C" evidence="1">
    <location>
        <begin position="105"/>
        <end position="168"/>
    </location>
</feature>
<keyword evidence="3" id="KW-1185">Reference proteome</keyword>
<dbReference type="EMBL" id="JAJADQ010000017">
    <property type="protein sequence ID" value="MCB2380415.1"/>
    <property type="molecule type" value="Genomic_DNA"/>
</dbReference>
<dbReference type="RefSeq" id="WP_226190323.1">
    <property type="nucleotide sequence ID" value="NZ_JAJADQ010000017.1"/>
</dbReference>
<dbReference type="InterPro" id="IPR039561">
    <property type="entry name" value="Peptidase_M15C"/>
</dbReference>
<comment type="caution">
    <text evidence="2">The sequence shown here is derived from an EMBL/GenBank/DDBJ whole genome shotgun (WGS) entry which is preliminary data.</text>
</comment>
<evidence type="ECO:0000313" key="3">
    <source>
        <dbReference type="Proteomes" id="UP001165297"/>
    </source>
</evidence>
<gene>
    <name evidence="2" type="ORF">LGH70_22675</name>
</gene>
<accession>A0ABS8AJ06</accession>
<dbReference type="Pfam" id="PF13539">
    <property type="entry name" value="Peptidase_M15_4"/>
    <property type="match status" value="1"/>
</dbReference>
<dbReference type="SUPFAM" id="SSF55166">
    <property type="entry name" value="Hedgehog/DD-peptidase"/>
    <property type="match status" value="1"/>
</dbReference>
<dbReference type="Gene3D" id="3.30.1380.10">
    <property type="match status" value="1"/>
</dbReference>
<organism evidence="2 3">
    <name type="scientific">Hymenobacter nitidus</name>
    <dbReference type="NCBI Taxonomy" id="2880929"/>
    <lineage>
        <taxon>Bacteria</taxon>
        <taxon>Pseudomonadati</taxon>
        <taxon>Bacteroidota</taxon>
        <taxon>Cytophagia</taxon>
        <taxon>Cytophagales</taxon>
        <taxon>Hymenobacteraceae</taxon>
        <taxon>Hymenobacter</taxon>
    </lineage>
</organism>
<evidence type="ECO:0000313" key="2">
    <source>
        <dbReference type="EMBL" id="MCB2380415.1"/>
    </source>
</evidence>
<reference evidence="2" key="1">
    <citation type="submission" date="2021-10" db="EMBL/GenBank/DDBJ databases">
        <authorList>
            <person name="Dean J.D."/>
            <person name="Kim M.K."/>
            <person name="Newey C.N."/>
            <person name="Stoker T.S."/>
            <person name="Thompson D.W."/>
            <person name="Grose J.H."/>
        </authorList>
    </citation>
    <scope>NUCLEOTIDE SEQUENCE</scope>
    <source>
        <strain evidence="2">BT635</strain>
    </source>
</reference>
<proteinExistence type="predicted"/>
<dbReference type="InterPro" id="IPR009045">
    <property type="entry name" value="Zn_M74/Hedgehog-like"/>
</dbReference>
<name>A0ABS8AJ06_9BACT</name>
<protein>
    <submittedName>
        <fullName evidence="2">M15 family metallopeptidase</fullName>
    </submittedName>
</protein>
<dbReference type="Proteomes" id="UP001165297">
    <property type="component" value="Unassembled WGS sequence"/>
</dbReference>
<sequence length="195" mass="21495">MTGYSDRVPIPPKDTINTGLSAARESTMLATLGSPGKLSKDCSEPADSLRRRLVSKSVGPFRVEGFDFAVESLVQLFAEVKQQQPDLFQQVKTAGVLCVRHRRTNPTRFSNHSWGTAIDIYFGPAVLPQGTALTHRGNLMLAPYFNRHGWYWGAEFSGDSVDSMHFELAEETILKLGRKSEQDVAPLLADATNPS</sequence>